<dbReference type="Pfam" id="PF01978">
    <property type="entry name" value="TrmB"/>
    <property type="match status" value="1"/>
</dbReference>
<gene>
    <name evidence="2" type="ORF">A2719_05330</name>
</gene>
<dbReference type="AlphaFoldDB" id="A0A1G2G2F9"/>
<organism evidence="2 3">
    <name type="scientific">Candidatus Ryanbacteria bacterium RIFCSPHIGHO2_01_FULL_45_22</name>
    <dbReference type="NCBI Taxonomy" id="1802114"/>
    <lineage>
        <taxon>Bacteria</taxon>
        <taxon>Candidatus Ryaniibacteriota</taxon>
    </lineage>
</organism>
<sequence>MFDKKEESKILDGLQMLGLSEKEAAVYVSLLKLGEGGSSKIIKDAELHGQYVYQALGSLEERGLAQHVIKNGRKKFSAKNPQVLARLIDQQKVVAEHVASKLQEMMVLPPDQRFEVFQGKESCTAHEFEMLEKAPEGSELLVIGGTGDKFNETMAERLGEYVSLQVKKNIRVRYIGSEGQRATMPQMHGRRKLFEARYLPGLFTGQVNTNVWPDSIGFNIFGEPVTRFTIWNPVVAGGYRQFFETLWKLARP</sequence>
<comment type="caution">
    <text evidence="2">The sequence shown here is derived from an EMBL/GenBank/DDBJ whole genome shotgun (WGS) entry which is preliminary data.</text>
</comment>
<dbReference type="STRING" id="1802114.A2719_05330"/>
<protein>
    <recommendedName>
        <fullName evidence="1">Transcription regulator TrmB N-terminal domain-containing protein</fullName>
    </recommendedName>
</protein>
<dbReference type="InterPro" id="IPR002831">
    <property type="entry name" value="Tscrpt_reg_TrmB_N"/>
</dbReference>
<reference evidence="2 3" key="1">
    <citation type="journal article" date="2016" name="Nat. Commun.">
        <title>Thousands of microbial genomes shed light on interconnected biogeochemical processes in an aquifer system.</title>
        <authorList>
            <person name="Anantharaman K."/>
            <person name="Brown C.T."/>
            <person name="Hug L.A."/>
            <person name="Sharon I."/>
            <person name="Castelle C.J."/>
            <person name="Probst A.J."/>
            <person name="Thomas B.C."/>
            <person name="Singh A."/>
            <person name="Wilkins M.J."/>
            <person name="Karaoz U."/>
            <person name="Brodie E.L."/>
            <person name="Williams K.H."/>
            <person name="Hubbard S.S."/>
            <person name="Banfield J.F."/>
        </authorList>
    </citation>
    <scope>NUCLEOTIDE SEQUENCE [LARGE SCALE GENOMIC DNA]</scope>
</reference>
<dbReference type="InterPro" id="IPR051797">
    <property type="entry name" value="TrmB-like"/>
</dbReference>
<dbReference type="Gene3D" id="1.10.10.10">
    <property type="entry name" value="Winged helix-like DNA-binding domain superfamily/Winged helix DNA-binding domain"/>
    <property type="match status" value="1"/>
</dbReference>
<feature type="domain" description="Transcription regulator TrmB N-terminal" evidence="1">
    <location>
        <begin position="14"/>
        <end position="81"/>
    </location>
</feature>
<evidence type="ECO:0000259" key="1">
    <source>
        <dbReference type="Pfam" id="PF01978"/>
    </source>
</evidence>
<dbReference type="InterPro" id="IPR036388">
    <property type="entry name" value="WH-like_DNA-bd_sf"/>
</dbReference>
<dbReference type="PANTHER" id="PTHR34293:SF1">
    <property type="entry name" value="HTH-TYPE TRANSCRIPTIONAL REGULATOR TRMBL2"/>
    <property type="match status" value="1"/>
</dbReference>
<dbReference type="Proteomes" id="UP000177480">
    <property type="component" value="Unassembled WGS sequence"/>
</dbReference>
<dbReference type="EMBL" id="MHNK01000002">
    <property type="protein sequence ID" value="OGZ44515.1"/>
    <property type="molecule type" value="Genomic_DNA"/>
</dbReference>
<evidence type="ECO:0000313" key="3">
    <source>
        <dbReference type="Proteomes" id="UP000177480"/>
    </source>
</evidence>
<name>A0A1G2G2F9_9BACT</name>
<evidence type="ECO:0000313" key="2">
    <source>
        <dbReference type="EMBL" id="OGZ44515.1"/>
    </source>
</evidence>
<dbReference type="PANTHER" id="PTHR34293">
    <property type="entry name" value="HTH-TYPE TRANSCRIPTIONAL REGULATOR TRMBL2"/>
    <property type="match status" value="1"/>
</dbReference>
<accession>A0A1G2G2F9</accession>
<proteinExistence type="predicted"/>